<accession>A0ABR3EMC4</accession>
<dbReference type="PANTHER" id="PTHR10039">
    <property type="entry name" value="AMELOGENIN"/>
    <property type="match status" value="1"/>
</dbReference>
<proteinExistence type="predicted"/>
<evidence type="ECO:0000256" key="1">
    <source>
        <dbReference type="ARBA" id="ARBA00022737"/>
    </source>
</evidence>
<keyword evidence="1" id="KW-0677">Repeat</keyword>
<keyword evidence="4" id="KW-1185">Reference proteome</keyword>
<evidence type="ECO:0000259" key="2">
    <source>
        <dbReference type="Pfam" id="PF24883"/>
    </source>
</evidence>
<protein>
    <recommendedName>
        <fullName evidence="2">Nephrocystin 3-like N-terminal domain-containing protein</fullName>
    </recommendedName>
</protein>
<dbReference type="EMBL" id="JBAHYK010003054">
    <property type="protein sequence ID" value="KAL0564008.1"/>
    <property type="molecule type" value="Genomic_DNA"/>
</dbReference>
<reference evidence="3 4" key="1">
    <citation type="submission" date="2024-02" db="EMBL/GenBank/DDBJ databases">
        <title>A draft genome for the cacao thread blight pathogen Marasmius crinis-equi.</title>
        <authorList>
            <person name="Cohen S.P."/>
            <person name="Baruah I.K."/>
            <person name="Amoako-Attah I."/>
            <person name="Bukari Y."/>
            <person name="Meinhardt L.W."/>
            <person name="Bailey B.A."/>
        </authorList>
    </citation>
    <scope>NUCLEOTIDE SEQUENCE [LARGE SCALE GENOMIC DNA]</scope>
    <source>
        <strain evidence="3 4">GH-76</strain>
    </source>
</reference>
<dbReference type="Gene3D" id="3.40.50.300">
    <property type="entry name" value="P-loop containing nucleotide triphosphate hydrolases"/>
    <property type="match status" value="1"/>
</dbReference>
<gene>
    <name evidence="3" type="ORF">V5O48_018047</name>
</gene>
<dbReference type="SUPFAM" id="SSF52540">
    <property type="entry name" value="P-loop containing nucleoside triphosphate hydrolases"/>
    <property type="match status" value="1"/>
</dbReference>
<dbReference type="Proteomes" id="UP001465976">
    <property type="component" value="Unassembled WGS sequence"/>
</dbReference>
<name>A0ABR3EMC4_9AGAR</name>
<dbReference type="PANTHER" id="PTHR10039:SF5">
    <property type="entry name" value="NACHT DOMAIN-CONTAINING PROTEIN"/>
    <property type="match status" value="1"/>
</dbReference>
<dbReference type="InterPro" id="IPR027417">
    <property type="entry name" value="P-loop_NTPase"/>
</dbReference>
<sequence length="234" mass="25409">MFPTANTNHGSDQYITYGGGTTNVHNTPLGWISACKTAILSAENTIADPGLAKLYASVASKALHVSKGRVGRAGVHEGTREGFLGNLGAWIETPVEGSRLYWVYGGAGAGKSAVAQTLCEKYRHTHLAAAYFYSRNDSTRNTMNSFVPTIAYQLSKSPHLDPHLASAIDSKICSEPGILDCDWEEQFQQLIYEPCTQVQPNLWLSLPRLVIIDGLDECMDHNPADEERAGPDLG</sequence>
<organism evidence="3 4">
    <name type="scientific">Marasmius crinis-equi</name>
    <dbReference type="NCBI Taxonomy" id="585013"/>
    <lineage>
        <taxon>Eukaryota</taxon>
        <taxon>Fungi</taxon>
        <taxon>Dikarya</taxon>
        <taxon>Basidiomycota</taxon>
        <taxon>Agaricomycotina</taxon>
        <taxon>Agaricomycetes</taxon>
        <taxon>Agaricomycetidae</taxon>
        <taxon>Agaricales</taxon>
        <taxon>Marasmiineae</taxon>
        <taxon>Marasmiaceae</taxon>
        <taxon>Marasmius</taxon>
    </lineage>
</organism>
<comment type="caution">
    <text evidence="3">The sequence shown here is derived from an EMBL/GenBank/DDBJ whole genome shotgun (WGS) entry which is preliminary data.</text>
</comment>
<evidence type="ECO:0000313" key="3">
    <source>
        <dbReference type="EMBL" id="KAL0564008.1"/>
    </source>
</evidence>
<evidence type="ECO:0000313" key="4">
    <source>
        <dbReference type="Proteomes" id="UP001465976"/>
    </source>
</evidence>
<dbReference type="InterPro" id="IPR056884">
    <property type="entry name" value="NPHP3-like_N"/>
</dbReference>
<dbReference type="Pfam" id="PF24883">
    <property type="entry name" value="NPHP3_N"/>
    <property type="match status" value="1"/>
</dbReference>
<feature type="domain" description="Nephrocystin 3-like N-terminal" evidence="2">
    <location>
        <begin position="88"/>
        <end position="221"/>
    </location>
</feature>
<feature type="non-terminal residue" evidence="3">
    <location>
        <position position="234"/>
    </location>
</feature>